<comment type="similarity">
    <text evidence="2 7">Belongs to the MIP/aquaporin (TC 1.A.8) family.</text>
</comment>
<keyword evidence="5 8" id="KW-1133">Transmembrane helix</keyword>
<evidence type="ECO:0000256" key="5">
    <source>
        <dbReference type="ARBA" id="ARBA00022989"/>
    </source>
</evidence>
<keyword evidence="4 7" id="KW-0812">Transmembrane</keyword>
<evidence type="ECO:0000256" key="8">
    <source>
        <dbReference type="SAM" id="Phobius"/>
    </source>
</evidence>
<keyword evidence="3 7" id="KW-0813">Transport</keyword>
<reference evidence="9 10" key="1">
    <citation type="submission" date="2014-02" db="EMBL/GenBank/DDBJ databases">
        <authorList>
            <person name="Manrique M."/>
        </authorList>
    </citation>
    <scope>NUCLEOTIDE SEQUENCE [LARGE SCALE GENOMIC DNA]</scope>
    <source>
        <strain evidence="9 10">LMG17956</strain>
    </source>
</reference>
<dbReference type="InterPro" id="IPR023271">
    <property type="entry name" value="Aquaporin-like"/>
</dbReference>
<comment type="subcellular location">
    <subcellularLocation>
        <location evidence="1">Membrane</location>
        <topology evidence="1">Multi-pass membrane protein</topology>
    </subcellularLocation>
</comment>
<dbReference type="AlphaFoldDB" id="A0A060RGY4"/>
<dbReference type="InterPro" id="IPR000425">
    <property type="entry name" value="MIP"/>
</dbReference>
<gene>
    <name evidence="9" type="ORF">BN963_SGAL_01110</name>
</gene>
<keyword evidence="6 8" id="KW-0472">Membrane</keyword>
<dbReference type="NCBIfam" id="TIGR00861">
    <property type="entry name" value="MIP"/>
    <property type="match status" value="1"/>
</dbReference>
<dbReference type="SUPFAM" id="SSF81338">
    <property type="entry name" value="Aquaporin-like"/>
    <property type="match status" value="1"/>
</dbReference>
<dbReference type="PANTHER" id="PTHR43829:SF9">
    <property type="entry name" value="AQUAPORIN-9"/>
    <property type="match status" value="1"/>
</dbReference>
<feature type="transmembrane region" description="Helical" evidence="8">
    <location>
        <begin position="212"/>
        <end position="233"/>
    </location>
</feature>
<dbReference type="Proteomes" id="UP000027584">
    <property type="component" value="Unassembled WGS sequence"/>
</dbReference>
<evidence type="ECO:0000256" key="7">
    <source>
        <dbReference type="RuleBase" id="RU000477"/>
    </source>
</evidence>
<dbReference type="Pfam" id="PF00230">
    <property type="entry name" value="MIP"/>
    <property type="match status" value="1"/>
</dbReference>
<dbReference type="PRINTS" id="PR00783">
    <property type="entry name" value="MINTRINSICP"/>
</dbReference>
<evidence type="ECO:0000256" key="2">
    <source>
        <dbReference type="ARBA" id="ARBA00006175"/>
    </source>
</evidence>
<name>A0A060RGY4_9STRE</name>
<evidence type="ECO:0000256" key="6">
    <source>
        <dbReference type="ARBA" id="ARBA00023136"/>
    </source>
</evidence>
<reference evidence="9 10" key="2">
    <citation type="submission" date="2014-05" db="EMBL/GenBank/DDBJ databases">
        <title>Genome sequence of Streptococcus gallolyticus.</title>
        <authorList>
            <person name="Del Campo R."/>
        </authorList>
    </citation>
    <scope>NUCLEOTIDE SEQUENCE [LARGE SCALE GENOMIC DNA]</scope>
    <source>
        <strain evidence="9 10">LMG17956</strain>
    </source>
</reference>
<dbReference type="InterPro" id="IPR022357">
    <property type="entry name" value="MIP_CS"/>
</dbReference>
<evidence type="ECO:0000313" key="9">
    <source>
        <dbReference type="EMBL" id="CDO17916.1"/>
    </source>
</evidence>
<protein>
    <submittedName>
        <fullName evidence="9">Glycerol uptake facilitator protein</fullName>
    </submittedName>
</protein>
<dbReference type="PROSITE" id="PS00221">
    <property type="entry name" value="MIP"/>
    <property type="match status" value="1"/>
</dbReference>
<evidence type="ECO:0000256" key="1">
    <source>
        <dbReference type="ARBA" id="ARBA00004141"/>
    </source>
</evidence>
<dbReference type="InterPro" id="IPR050363">
    <property type="entry name" value="MIP/Aquaporin"/>
</dbReference>
<feature type="transmembrane region" description="Helical" evidence="8">
    <location>
        <begin position="163"/>
        <end position="184"/>
    </location>
</feature>
<accession>A0A060RGY4</accession>
<proteinExistence type="inferred from homology"/>
<dbReference type="EMBL" id="CCBC010000144">
    <property type="protein sequence ID" value="CDO17916.1"/>
    <property type="molecule type" value="Genomic_DNA"/>
</dbReference>
<feature type="transmembrane region" description="Helical" evidence="8">
    <location>
        <begin position="39"/>
        <end position="61"/>
    </location>
</feature>
<evidence type="ECO:0000256" key="3">
    <source>
        <dbReference type="ARBA" id="ARBA00022448"/>
    </source>
</evidence>
<dbReference type="PANTHER" id="PTHR43829">
    <property type="entry name" value="AQUAPORIN OR AQUAGLYCEROPORIN RELATED"/>
    <property type="match status" value="1"/>
</dbReference>
<feature type="transmembrane region" description="Helical" evidence="8">
    <location>
        <begin position="134"/>
        <end position="151"/>
    </location>
</feature>
<feature type="transmembrane region" description="Helical" evidence="8">
    <location>
        <begin position="82"/>
        <end position="104"/>
    </location>
</feature>
<evidence type="ECO:0000256" key="4">
    <source>
        <dbReference type="ARBA" id="ARBA00022692"/>
    </source>
</evidence>
<dbReference type="CDD" id="cd00333">
    <property type="entry name" value="MIP"/>
    <property type="match status" value="1"/>
</dbReference>
<evidence type="ECO:0000313" key="10">
    <source>
        <dbReference type="Proteomes" id="UP000027584"/>
    </source>
</evidence>
<dbReference type="GO" id="GO:0005886">
    <property type="term" value="C:plasma membrane"/>
    <property type="evidence" value="ECO:0007669"/>
    <property type="project" value="TreeGrafter"/>
</dbReference>
<dbReference type="GO" id="GO:0015254">
    <property type="term" value="F:glycerol channel activity"/>
    <property type="evidence" value="ECO:0007669"/>
    <property type="project" value="TreeGrafter"/>
</dbReference>
<organism evidence="9 10">
    <name type="scientific">Streptococcus gallolyticus</name>
    <dbReference type="NCBI Taxonomy" id="315405"/>
    <lineage>
        <taxon>Bacteria</taxon>
        <taxon>Bacillati</taxon>
        <taxon>Bacillota</taxon>
        <taxon>Bacilli</taxon>
        <taxon>Lactobacillales</taxon>
        <taxon>Streptococcaceae</taxon>
        <taxon>Streptococcus</taxon>
    </lineage>
</organism>
<dbReference type="Gene3D" id="1.20.1080.10">
    <property type="entry name" value="Glycerol uptake facilitator protein"/>
    <property type="match status" value="1"/>
</dbReference>
<comment type="caution">
    <text evidence="9">The sequence shown here is derived from an EMBL/GenBank/DDBJ whole genome shotgun (WGS) entry which is preliminary data.</text>
</comment>
<sequence length="238" mass="25171">MKEFIGEFLGTFILVLLGDGVVAGNVLKNTKEEGTGWTSIVFGWGIACTVAVYVAGLFSPAHLNPAVTIAMAATDSLVWSKVLPFIIAQLLGAMFAAVILWLHYYPHFKETKDSGAILGMFSTAPAIRHTPSNFFGEALGTAVLVITIMAIGPNNVAAGFGPIIVGLVIFAVGFSLGPTTGYAINPARDFGPRIVHALLPIPNKEDSDWGYAWIPVLGPIVGGTAGALIYQMLLNHFL</sequence>